<keyword evidence="7" id="KW-0648">Protein biosynthesis</keyword>
<gene>
    <name evidence="9" type="primary">infB</name>
    <name evidence="9" type="ORF">FNJ87_00380</name>
</gene>
<evidence type="ECO:0000313" key="9">
    <source>
        <dbReference type="EMBL" id="MBF4982858.1"/>
    </source>
</evidence>
<keyword evidence="3" id="KW-0963">Cytoplasm</keyword>
<comment type="caution">
    <text evidence="9">The sequence shown here is derived from an EMBL/GenBank/DDBJ whole genome shotgun (WGS) entry which is preliminary data.</text>
</comment>
<keyword evidence="10" id="KW-1185">Reference proteome</keyword>
<dbReference type="InterPro" id="IPR015760">
    <property type="entry name" value="TIF_IF2"/>
</dbReference>
<accession>A0ABS0A0G7</accession>
<evidence type="ECO:0000256" key="7">
    <source>
        <dbReference type="RuleBase" id="RU000644"/>
    </source>
</evidence>
<dbReference type="CDD" id="cd03702">
    <property type="entry name" value="IF2_mtIF2_II"/>
    <property type="match status" value="1"/>
</dbReference>
<dbReference type="Pfam" id="PF22042">
    <property type="entry name" value="EF-G_D2"/>
    <property type="match status" value="1"/>
</dbReference>
<keyword evidence="7 9" id="KW-0396">Initiation factor</keyword>
<dbReference type="PANTHER" id="PTHR43381">
    <property type="entry name" value="TRANSLATION INITIATION FACTOR IF-2-RELATED"/>
    <property type="match status" value="1"/>
</dbReference>
<evidence type="ECO:0000256" key="2">
    <source>
        <dbReference type="ARBA" id="ARBA00020675"/>
    </source>
</evidence>
<reference evidence="9 10" key="1">
    <citation type="submission" date="2020-11" db="EMBL/GenBank/DDBJ databases">
        <title>P. mediterranea TC4 genome.</title>
        <authorList>
            <person name="Molmeret M."/>
        </authorList>
    </citation>
    <scope>NUCLEOTIDE SEQUENCE [LARGE SCALE GENOMIC DNA]</scope>
    <source>
        <strain evidence="9 10">TC4</strain>
    </source>
</reference>
<feature type="domain" description="Tr-type G" evidence="8">
    <location>
        <begin position="1"/>
        <end position="97"/>
    </location>
</feature>
<dbReference type="GO" id="GO:0003743">
    <property type="term" value="F:translation initiation factor activity"/>
    <property type="evidence" value="ECO:0007669"/>
    <property type="project" value="UniProtKB-KW"/>
</dbReference>
<dbReference type="CDD" id="cd03692">
    <property type="entry name" value="mtIF2_IVc"/>
    <property type="match status" value="1"/>
</dbReference>
<dbReference type="SUPFAM" id="SSF50447">
    <property type="entry name" value="Translation proteins"/>
    <property type="match status" value="2"/>
</dbReference>
<dbReference type="Pfam" id="PF11987">
    <property type="entry name" value="IF-2"/>
    <property type="match status" value="1"/>
</dbReference>
<dbReference type="InterPro" id="IPR053905">
    <property type="entry name" value="EF-G-like_DII"/>
</dbReference>
<dbReference type="PROSITE" id="PS51722">
    <property type="entry name" value="G_TR_2"/>
    <property type="match status" value="1"/>
</dbReference>
<evidence type="ECO:0000313" key="10">
    <source>
        <dbReference type="Proteomes" id="UP001194729"/>
    </source>
</evidence>
<protein>
    <recommendedName>
        <fullName evidence="2 6">Translation initiation factor IF-2</fullName>
    </recommendedName>
</protein>
<keyword evidence="4" id="KW-0547">Nucleotide-binding</keyword>
<dbReference type="InterPro" id="IPR004161">
    <property type="entry name" value="EFTu-like_2"/>
</dbReference>
<evidence type="ECO:0000256" key="6">
    <source>
        <dbReference type="NCBIfam" id="TIGR00487"/>
    </source>
</evidence>
<dbReference type="InterPro" id="IPR000178">
    <property type="entry name" value="TF_IF2_bacterial-like"/>
</dbReference>
<dbReference type="InterPro" id="IPR000795">
    <property type="entry name" value="T_Tr_GTP-bd_dom"/>
</dbReference>
<proteinExistence type="inferred from homology"/>
<feature type="non-terminal residue" evidence="9">
    <location>
        <position position="1"/>
    </location>
</feature>
<dbReference type="PROSITE" id="PS01176">
    <property type="entry name" value="IF2"/>
    <property type="match status" value="1"/>
</dbReference>
<evidence type="ECO:0000256" key="3">
    <source>
        <dbReference type="ARBA" id="ARBA00022490"/>
    </source>
</evidence>
<dbReference type="Gene3D" id="3.40.50.10050">
    <property type="entry name" value="Translation initiation factor IF- 2, domain 3"/>
    <property type="match status" value="1"/>
</dbReference>
<dbReference type="Pfam" id="PF00009">
    <property type="entry name" value="GTP_EFTU"/>
    <property type="match status" value="1"/>
</dbReference>
<dbReference type="PANTHER" id="PTHR43381:SF5">
    <property type="entry name" value="TR-TYPE G DOMAIN-CONTAINING PROTEIN"/>
    <property type="match status" value="1"/>
</dbReference>
<comment type="similarity">
    <text evidence="7">Belongs to the TRAFAC class translation factor GTPase superfamily. Classic translation factor GTPase family. IF-2 subfamily.</text>
</comment>
<dbReference type="InterPro" id="IPR009000">
    <property type="entry name" value="Transl_B-barrel_sf"/>
</dbReference>
<comment type="function">
    <text evidence="7">One of the essential components for the initiation of protein synthesis. Protects formylmethionyl-tRNA from spontaneous hydrolysis and promotes its binding to the 30S ribosomal subunits. Also involved in the hydrolysis of GTP during the formation of the 70S ribosomal complex.</text>
</comment>
<dbReference type="EMBL" id="JADKYU010000018">
    <property type="protein sequence ID" value="MBF4982858.1"/>
    <property type="molecule type" value="Genomic_DNA"/>
</dbReference>
<dbReference type="Proteomes" id="UP001194729">
    <property type="component" value="Unassembled WGS sequence"/>
</dbReference>
<dbReference type="InterPro" id="IPR044145">
    <property type="entry name" value="IF2_II"/>
</dbReference>
<name>A0ABS0A0G7_9FLAO</name>
<dbReference type="InterPro" id="IPR023115">
    <property type="entry name" value="TIF_IF2_dom3"/>
</dbReference>
<dbReference type="Gene3D" id="2.40.30.10">
    <property type="entry name" value="Translation factors"/>
    <property type="match status" value="2"/>
</dbReference>
<dbReference type="SUPFAM" id="SSF52540">
    <property type="entry name" value="P-loop containing nucleoside triphosphate hydrolases"/>
    <property type="match status" value="1"/>
</dbReference>
<comment type="subcellular location">
    <subcellularLocation>
        <location evidence="1">Cytoplasm</location>
    </subcellularLocation>
</comment>
<organism evidence="9 10">
    <name type="scientific">Nonlabens mediterrranea</name>
    <dbReference type="NCBI Taxonomy" id="1419947"/>
    <lineage>
        <taxon>Bacteria</taxon>
        <taxon>Pseudomonadati</taxon>
        <taxon>Bacteroidota</taxon>
        <taxon>Flavobacteriia</taxon>
        <taxon>Flavobacteriales</taxon>
        <taxon>Flavobacteriaceae</taxon>
        <taxon>Nonlabens</taxon>
    </lineage>
</organism>
<dbReference type="NCBIfam" id="TIGR00487">
    <property type="entry name" value="IF-2"/>
    <property type="match status" value="1"/>
</dbReference>
<evidence type="ECO:0000256" key="4">
    <source>
        <dbReference type="ARBA" id="ARBA00022741"/>
    </source>
</evidence>
<evidence type="ECO:0000256" key="1">
    <source>
        <dbReference type="ARBA" id="ARBA00004496"/>
    </source>
</evidence>
<dbReference type="SUPFAM" id="SSF52156">
    <property type="entry name" value="Initiation factor IF2/eIF5b, domain 3"/>
    <property type="match status" value="1"/>
</dbReference>
<dbReference type="InterPro" id="IPR036925">
    <property type="entry name" value="TIF_IF2_dom3_sf"/>
</dbReference>
<evidence type="ECO:0000259" key="8">
    <source>
        <dbReference type="PROSITE" id="PS51722"/>
    </source>
</evidence>
<dbReference type="Gene3D" id="3.40.50.300">
    <property type="entry name" value="P-loop containing nucleotide triphosphate hydrolases"/>
    <property type="match status" value="1"/>
</dbReference>
<evidence type="ECO:0000256" key="5">
    <source>
        <dbReference type="ARBA" id="ARBA00023134"/>
    </source>
</evidence>
<dbReference type="InterPro" id="IPR027417">
    <property type="entry name" value="P-loop_NTPase"/>
</dbReference>
<keyword evidence="5" id="KW-0342">GTP-binding</keyword>
<sequence length="429" mass="46821">TDLAIIVIAADDDVMPQTKEAISHAQAAGVPIIFAINKVDREAANPERIKEKLAQMNLLVEDWGGKIQSHDISAKTGQGVEELLEKVLLEAELLDLKANPDKPAVGTVVEAFLDKGRGYVSTVLVQAGTLRIGDYVLAGRNHGKVKAMQDERGNNVDVAGPSTPVSILGLDGAPTAGDKFHVFEDEKEAKDIASKRTQLQREQSVRTQKTLSLDEIGRRIALGDFKELNLILKGDVDGSVEALTDSFQKLSTEEIQVNIIHKAVGAITESDVLLASASDAIIIGFNVRPQGNARSVAEQEEVDIRMYSIIYDAINDLKDAMEGMLSPELKEEITGNAEIRATFKISKVGTIAGCMVTDGKIYRNSGVRLIRDSVVVYTGELSALKRFKDDVKEVAKGYECGMQIKNYNDLQEGDVIECFREVEVKKKLK</sequence>
<dbReference type="Pfam" id="PF03144">
    <property type="entry name" value="GTP_EFTU_D2"/>
    <property type="match status" value="1"/>
</dbReference>